<dbReference type="PANTHER" id="PTHR43742:SF10">
    <property type="entry name" value="TRIMETHYLAMINE-N-OXIDE REDUCTASE 2"/>
    <property type="match status" value="1"/>
</dbReference>
<comment type="cofactor">
    <cofactor evidence="1">
        <name>Mo-bis(molybdopterin guanine dinucleotide)</name>
        <dbReference type="ChEBI" id="CHEBI:60539"/>
    </cofactor>
</comment>
<feature type="non-terminal residue" evidence="5">
    <location>
        <position position="1"/>
    </location>
</feature>
<dbReference type="PANTHER" id="PTHR43742">
    <property type="entry name" value="TRIMETHYLAMINE-N-OXIDE REDUCTASE"/>
    <property type="match status" value="1"/>
</dbReference>
<dbReference type="GO" id="GO:0009055">
    <property type="term" value="F:electron transfer activity"/>
    <property type="evidence" value="ECO:0007669"/>
    <property type="project" value="TreeGrafter"/>
</dbReference>
<dbReference type="GO" id="GO:0016491">
    <property type="term" value="F:oxidoreductase activity"/>
    <property type="evidence" value="ECO:0007669"/>
    <property type="project" value="UniProtKB-KW"/>
</dbReference>
<accession>X0UQG7</accession>
<dbReference type="EMBL" id="BARS01021824">
    <property type="protein sequence ID" value="GAG08069.1"/>
    <property type="molecule type" value="Genomic_DNA"/>
</dbReference>
<dbReference type="GO" id="GO:0030151">
    <property type="term" value="F:molybdenum ion binding"/>
    <property type="evidence" value="ECO:0007669"/>
    <property type="project" value="TreeGrafter"/>
</dbReference>
<dbReference type="AlphaFoldDB" id="X0UQG7"/>
<keyword evidence="3" id="KW-0560">Oxidoreductase</keyword>
<comment type="caution">
    <text evidence="5">The sequence shown here is derived from an EMBL/GenBank/DDBJ whole genome shotgun (WGS) entry which is preliminary data.</text>
</comment>
<organism evidence="5">
    <name type="scientific">marine sediment metagenome</name>
    <dbReference type="NCBI Taxonomy" id="412755"/>
    <lineage>
        <taxon>unclassified sequences</taxon>
        <taxon>metagenomes</taxon>
        <taxon>ecological metagenomes</taxon>
    </lineage>
</organism>
<evidence type="ECO:0000256" key="3">
    <source>
        <dbReference type="ARBA" id="ARBA00023002"/>
    </source>
</evidence>
<gene>
    <name evidence="5" type="ORF">S01H1_34990</name>
</gene>
<proteinExistence type="predicted"/>
<feature type="domain" description="Molybdopterin dinucleotide-binding" evidence="4">
    <location>
        <begin position="33"/>
        <end position="147"/>
    </location>
</feature>
<evidence type="ECO:0000256" key="1">
    <source>
        <dbReference type="ARBA" id="ARBA00001942"/>
    </source>
</evidence>
<evidence type="ECO:0000259" key="4">
    <source>
        <dbReference type="Pfam" id="PF01568"/>
    </source>
</evidence>
<name>X0UQG7_9ZZZZ</name>
<dbReference type="GO" id="GO:0043546">
    <property type="term" value="F:molybdopterin cofactor binding"/>
    <property type="evidence" value="ECO:0007669"/>
    <property type="project" value="InterPro"/>
</dbReference>
<evidence type="ECO:0000313" key="5">
    <source>
        <dbReference type="EMBL" id="GAG08069.1"/>
    </source>
</evidence>
<protein>
    <recommendedName>
        <fullName evidence="4">Molybdopterin dinucleotide-binding domain-containing protein</fullName>
    </recommendedName>
</protein>
<reference evidence="5" key="1">
    <citation type="journal article" date="2014" name="Front. Microbiol.">
        <title>High frequency of phylogenetically diverse reductive dehalogenase-homologous genes in deep subseafloor sedimentary metagenomes.</title>
        <authorList>
            <person name="Kawai M."/>
            <person name="Futagami T."/>
            <person name="Toyoda A."/>
            <person name="Takaki Y."/>
            <person name="Nishi S."/>
            <person name="Hori S."/>
            <person name="Arai W."/>
            <person name="Tsubouchi T."/>
            <person name="Morono Y."/>
            <person name="Uchiyama I."/>
            <person name="Ito T."/>
            <person name="Fujiyama A."/>
            <person name="Inagaki F."/>
            <person name="Takami H."/>
        </authorList>
    </citation>
    <scope>NUCLEOTIDE SEQUENCE</scope>
    <source>
        <strain evidence="5">Expedition CK06-06</strain>
    </source>
</reference>
<evidence type="ECO:0000256" key="2">
    <source>
        <dbReference type="ARBA" id="ARBA00022505"/>
    </source>
</evidence>
<dbReference type="InterPro" id="IPR006657">
    <property type="entry name" value="MoPterin_dinucl-bd_dom"/>
</dbReference>
<dbReference type="Gene3D" id="2.40.40.20">
    <property type="match status" value="1"/>
</dbReference>
<dbReference type="InterPro" id="IPR009010">
    <property type="entry name" value="Asp_de-COase-like_dom_sf"/>
</dbReference>
<keyword evidence="2" id="KW-0500">Molybdenum</keyword>
<dbReference type="GO" id="GO:0030288">
    <property type="term" value="C:outer membrane-bounded periplasmic space"/>
    <property type="evidence" value="ECO:0007669"/>
    <property type="project" value="TreeGrafter"/>
</dbReference>
<dbReference type="Pfam" id="PF01568">
    <property type="entry name" value="Molydop_binding"/>
    <property type="match status" value="1"/>
</dbReference>
<sequence>DEERPPVPHWIPYGETHQESLLLDRAKKYPLLVISNHPRWRVHAQLDDINWFHEIETCKVRGPDGYLYEPVWLHPTEAEKRGIENGDIVKIYNERGVVLCGTYITERIMPGVAYVDHGARYDPIVPGELDRGGAINTITPHKGTSRNCRGGMVVSGFLVEVEHVNLDELRKQYPEAFNRPYHQASGLDFNRVLIGGEQE</sequence>
<dbReference type="InterPro" id="IPR050612">
    <property type="entry name" value="Prok_Mopterin_Oxidored"/>
</dbReference>
<dbReference type="SUPFAM" id="SSF50692">
    <property type="entry name" value="ADC-like"/>
    <property type="match status" value="1"/>
</dbReference>
<dbReference type="GO" id="GO:0009061">
    <property type="term" value="P:anaerobic respiration"/>
    <property type="evidence" value="ECO:0007669"/>
    <property type="project" value="TreeGrafter"/>
</dbReference>